<feature type="chain" id="PRO_5013227079" evidence="1">
    <location>
        <begin position="19"/>
        <end position="116"/>
    </location>
</feature>
<name>A0A1S6HRP8_9GAMM</name>
<dbReference type="KEGG" id="spsw:Sps_03017"/>
<proteinExistence type="predicted"/>
<dbReference type="RefSeq" id="WP_077753244.1">
    <property type="nucleotide sequence ID" value="NZ_CP014782.1"/>
</dbReference>
<keyword evidence="3" id="KW-1185">Reference proteome</keyword>
<gene>
    <name evidence="2" type="ORF">Sps_03017</name>
</gene>
<sequence length="116" mass="13003">MKQLKLLALLLASFFVQAETNYVKNLTINKIRTVGNYESGTTYDNTVELWFSEPILWPETSGCTATYRVYINADNQHMISAAYLAFASGKKVNINANEALPIRNGSCELSYLDVIN</sequence>
<evidence type="ECO:0000313" key="2">
    <source>
        <dbReference type="EMBL" id="AQS38164.1"/>
    </source>
</evidence>
<dbReference type="EMBL" id="CP014782">
    <property type="protein sequence ID" value="AQS38164.1"/>
    <property type="molecule type" value="Genomic_DNA"/>
</dbReference>
<reference evidence="2 3" key="1">
    <citation type="submission" date="2016-03" db="EMBL/GenBank/DDBJ databases">
        <title>Complete genome sequence of Shewanella psychrophila WP2, a deep sea bacterium isolated from west Pacific sediment.</title>
        <authorList>
            <person name="Xu G."/>
            <person name="Jian H."/>
        </authorList>
    </citation>
    <scope>NUCLEOTIDE SEQUENCE [LARGE SCALE GENOMIC DNA]</scope>
    <source>
        <strain evidence="2 3">WP2</strain>
    </source>
</reference>
<accession>A0A1S6HRP8</accession>
<dbReference type="Proteomes" id="UP000189545">
    <property type="component" value="Chromosome"/>
</dbReference>
<evidence type="ECO:0000313" key="3">
    <source>
        <dbReference type="Proteomes" id="UP000189545"/>
    </source>
</evidence>
<dbReference type="STRING" id="225848.Sps_03017"/>
<protein>
    <submittedName>
        <fullName evidence="2">Uncharacterized protein</fullName>
    </submittedName>
</protein>
<evidence type="ECO:0000256" key="1">
    <source>
        <dbReference type="SAM" id="SignalP"/>
    </source>
</evidence>
<feature type="signal peptide" evidence="1">
    <location>
        <begin position="1"/>
        <end position="18"/>
    </location>
</feature>
<keyword evidence="1" id="KW-0732">Signal</keyword>
<dbReference type="OrthoDB" id="8779762at2"/>
<dbReference type="AlphaFoldDB" id="A0A1S6HRP8"/>
<organism evidence="2 3">
    <name type="scientific">Shewanella psychrophila</name>
    <dbReference type="NCBI Taxonomy" id="225848"/>
    <lineage>
        <taxon>Bacteria</taxon>
        <taxon>Pseudomonadati</taxon>
        <taxon>Pseudomonadota</taxon>
        <taxon>Gammaproteobacteria</taxon>
        <taxon>Alteromonadales</taxon>
        <taxon>Shewanellaceae</taxon>
        <taxon>Shewanella</taxon>
    </lineage>
</organism>